<dbReference type="UniPathway" id="UPA00391"/>
<comment type="catalytic activity">
    <reaction evidence="7 8">
        <text>7,8-dihydroneopterin 3'-triphosphate + H2O = 6-carboxy-5,6,7,8-tetrahydropterin + triphosphate + acetaldehyde + 2 H(+)</text>
        <dbReference type="Rhea" id="RHEA:27966"/>
        <dbReference type="ChEBI" id="CHEBI:15343"/>
        <dbReference type="ChEBI" id="CHEBI:15377"/>
        <dbReference type="ChEBI" id="CHEBI:15378"/>
        <dbReference type="ChEBI" id="CHEBI:18036"/>
        <dbReference type="ChEBI" id="CHEBI:58462"/>
        <dbReference type="ChEBI" id="CHEBI:61032"/>
        <dbReference type="EC" id="4.1.2.50"/>
    </reaction>
</comment>
<proteinExistence type="inferred from homology"/>
<comment type="similarity">
    <text evidence="2 8">Belongs to the PTPS family. QueD subfamily.</text>
</comment>
<feature type="active site" description="Proton acceptor" evidence="9">
    <location>
        <position position="37"/>
    </location>
</feature>
<evidence type="ECO:0000256" key="5">
    <source>
        <dbReference type="ARBA" id="ARBA00022833"/>
    </source>
</evidence>
<evidence type="ECO:0000256" key="7">
    <source>
        <dbReference type="ARBA" id="ARBA00048807"/>
    </source>
</evidence>
<comment type="caution">
    <text evidence="11">The sequence shown here is derived from an EMBL/GenBank/DDBJ whole genome shotgun (WGS) entry which is preliminary data.</text>
</comment>
<keyword evidence="5 8" id="KW-0862">Zinc</keyword>
<gene>
    <name evidence="11" type="ORF">BA70_12590</name>
</gene>
<dbReference type="PANTHER" id="PTHR12589">
    <property type="entry name" value="PYRUVOYL TETRAHYDROBIOPTERIN SYNTHASE"/>
    <property type="match status" value="1"/>
</dbReference>
<dbReference type="OrthoDB" id="9804698at2"/>
<feature type="active site" description="Charge relay system" evidence="9">
    <location>
        <position position="78"/>
    </location>
</feature>
<evidence type="ECO:0000256" key="4">
    <source>
        <dbReference type="ARBA" id="ARBA00022723"/>
    </source>
</evidence>
<dbReference type="SUPFAM" id="SSF55620">
    <property type="entry name" value="Tetrahydrobiopterin biosynthesis enzymes-like"/>
    <property type="match status" value="1"/>
</dbReference>
<feature type="binding site" evidence="10">
    <location>
        <position position="43"/>
    </location>
    <ligand>
        <name>Zn(2+)</name>
        <dbReference type="ChEBI" id="CHEBI:29105"/>
    </ligand>
</feature>
<sequence>MLSQIYPQTDHPFSFELNKDMHVSAAHFIPREDAGACSRVHGHTYTINITIAGDDLDESGFLVNFSTLKKLIHGQYDHTLLNDHEEFSSNDPYAMPTTEVVAKTVHDKVAAYLSTLANKPTCVQVFVRETPTSYCIYRPKRVEING</sequence>
<protein>
    <recommendedName>
        <fullName evidence="3 8">6-carboxy-5,6,7,8-tetrahydropterin synthase</fullName>
        <ecNumber evidence="8">4.-.-.-</ecNumber>
    </recommendedName>
</protein>
<dbReference type="Proteomes" id="UP000028091">
    <property type="component" value="Unassembled WGS sequence"/>
</dbReference>
<evidence type="ECO:0000313" key="11">
    <source>
        <dbReference type="EMBL" id="KEP25023.1"/>
    </source>
</evidence>
<keyword evidence="8" id="KW-0671">Queuosine biosynthesis</keyword>
<dbReference type="PIRSF" id="PIRSF006113">
    <property type="entry name" value="PTP_synth"/>
    <property type="match status" value="1"/>
</dbReference>
<dbReference type="Gene3D" id="3.30.479.10">
    <property type="entry name" value="6-pyruvoyl tetrahydropterin synthase/QueD"/>
    <property type="match status" value="1"/>
</dbReference>
<dbReference type="GO" id="GO:0046872">
    <property type="term" value="F:metal ion binding"/>
    <property type="evidence" value="ECO:0007669"/>
    <property type="project" value="UniProtKB-KW"/>
</dbReference>
<dbReference type="GO" id="GO:0070497">
    <property type="term" value="F:6-carboxytetrahydropterin synthase activity"/>
    <property type="evidence" value="ECO:0007669"/>
    <property type="project" value="UniProtKB-EC"/>
</dbReference>
<dbReference type="RefSeq" id="WP_034324942.1">
    <property type="nucleotide sequence ID" value="NZ_JAVIKA010000002.1"/>
</dbReference>
<dbReference type="InterPro" id="IPR007115">
    <property type="entry name" value="6-PTP_synth/QueD"/>
</dbReference>
<keyword evidence="6 8" id="KW-0456">Lyase</keyword>
<evidence type="ECO:0000256" key="3">
    <source>
        <dbReference type="ARBA" id="ARBA00018141"/>
    </source>
</evidence>
<keyword evidence="12" id="KW-1185">Reference proteome</keyword>
<dbReference type="NCBIfam" id="TIGR03367">
    <property type="entry name" value="queuosine_QueD"/>
    <property type="match status" value="1"/>
</dbReference>
<feature type="binding site" evidence="10">
    <location>
        <position position="27"/>
    </location>
    <ligand>
        <name>Zn(2+)</name>
        <dbReference type="ChEBI" id="CHEBI:29105"/>
    </ligand>
</feature>
<feature type="binding site" evidence="10">
    <location>
        <position position="41"/>
    </location>
    <ligand>
        <name>Zn(2+)</name>
        <dbReference type="ChEBI" id="CHEBI:29105"/>
    </ligand>
</feature>
<reference evidence="11 12" key="1">
    <citation type="submission" date="2012-09" db="EMBL/GenBank/DDBJ databases">
        <title>Genome Sequence of Bacillus sp. DW5-4.</title>
        <authorList>
            <person name="Lai Q."/>
            <person name="Liu Y."/>
            <person name="Shao Z."/>
        </authorList>
    </citation>
    <scope>NUCLEOTIDE SEQUENCE [LARGE SCALE GENOMIC DNA]</scope>
    <source>
        <strain evidence="11 12">DW5-4</strain>
    </source>
</reference>
<comment type="cofactor">
    <cofactor evidence="8 10">
        <name>Zn(2+)</name>
        <dbReference type="ChEBI" id="CHEBI:29105"/>
    </cofactor>
    <text evidence="8 10">Binds 1 zinc ion per subunit.</text>
</comment>
<evidence type="ECO:0000256" key="10">
    <source>
        <dbReference type="PIRSR" id="PIRSR006113-2"/>
    </source>
</evidence>
<name>A0A081L6Z7_9BACI</name>
<comment type="pathway">
    <text evidence="1 8">Purine metabolism; 7-cyano-7-deazaguanine biosynthesis.</text>
</comment>
<evidence type="ECO:0000256" key="6">
    <source>
        <dbReference type="ARBA" id="ARBA00023239"/>
    </source>
</evidence>
<dbReference type="PANTHER" id="PTHR12589:SF7">
    <property type="entry name" value="6-PYRUVOYL TETRAHYDROBIOPTERIN SYNTHASE"/>
    <property type="match status" value="1"/>
</dbReference>
<dbReference type="InterPro" id="IPR038418">
    <property type="entry name" value="6-PTP_synth/QueD_sf"/>
</dbReference>
<evidence type="ECO:0000256" key="8">
    <source>
        <dbReference type="PIRNR" id="PIRNR006113"/>
    </source>
</evidence>
<keyword evidence="4 8" id="KW-0479">Metal-binding</keyword>
<accession>A0A081L6Z7</accession>
<evidence type="ECO:0000256" key="2">
    <source>
        <dbReference type="ARBA" id="ARBA00008900"/>
    </source>
</evidence>
<dbReference type="GO" id="GO:0008616">
    <property type="term" value="P:tRNA queuosine(34) biosynthetic process"/>
    <property type="evidence" value="ECO:0007669"/>
    <property type="project" value="UniProtKB-KW"/>
</dbReference>
<dbReference type="Pfam" id="PF01242">
    <property type="entry name" value="PTPS"/>
    <property type="match status" value="1"/>
</dbReference>
<dbReference type="EC" id="4.-.-.-" evidence="8"/>
<organism evidence="11 12">
    <name type="scientific">Bacillus zhangzhouensis</name>
    <dbReference type="NCBI Taxonomy" id="1178540"/>
    <lineage>
        <taxon>Bacteria</taxon>
        <taxon>Bacillati</taxon>
        <taxon>Bacillota</taxon>
        <taxon>Bacilli</taxon>
        <taxon>Bacillales</taxon>
        <taxon>Bacillaceae</taxon>
        <taxon>Bacillus</taxon>
    </lineage>
</organism>
<evidence type="ECO:0000256" key="1">
    <source>
        <dbReference type="ARBA" id="ARBA00005061"/>
    </source>
</evidence>
<evidence type="ECO:0000313" key="12">
    <source>
        <dbReference type="Proteomes" id="UP000028091"/>
    </source>
</evidence>
<evidence type="ECO:0000256" key="9">
    <source>
        <dbReference type="PIRSR" id="PIRSR006113-1"/>
    </source>
</evidence>
<dbReference type="EMBL" id="JOTP01000035">
    <property type="protein sequence ID" value="KEP25023.1"/>
    <property type="molecule type" value="Genomic_DNA"/>
</dbReference>
<dbReference type="eggNOG" id="COG0720">
    <property type="taxonomic scope" value="Bacteria"/>
</dbReference>
<feature type="active site" description="Charge relay system" evidence="9">
    <location>
        <position position="129"/>
    </location>
</feature>
<dbReference type="AlphaFoldDB" id="A0A081L6Z7"/>